<dbReference type="Gene3D" id="3.40.50.200">
    <property type="entry name" value="Peptidase S8/S53 domain"/>
    <property type="match status" value="2"/>
</dbReference>
<sequence length="544" mass="60116">MRTSNKLLCYLALGMLPSLGFAQEKQSKDALPANWYNLDFQKDGVMGISTEKAYELLKGRKASPVIVAVLDSGVEIDHEDLKDVLWTNKKEIPNNGKDDDGNGYIDDIHGWNFLGNANGQNVDQDNLEVTRLIRLYEPQYISVLPSTPLSEKQRREFVAYQKMITDYTSKMDEAQFGKLNYGRLKEEVDGIVKAIGKEPKDITKADIDNFQSSSDQQKMALRIAKKELDKNSFSKFYGDIKDASDYFAQQVDFHLNKEFDPRHIIGDNYEDATERHYGNANVTGPDAEHGTHVAGIIAAKRDNNLGVNGVANNVQIMSVRTVPNGDERDKDVANAIRYAVDNGAKVINMSFGKGYVYNKKTVDDAVKYAESKDVLLVHAAGNDAKDNDIVKNYPMKYFTDSLDAVLGEAKNWITVGATGPKQDGDLLADFSNYGYRSVDVFAPGVKINSTVPGSTYKEQQGTSMASPVVAGLAAMLRSYYPNLTAEQVKDIIMKSVTKVDQKVKVKGEGGGSKRVYLDEISVSGGIVNAYKAIVEANKLNSKKK</sequence>
<dbReference type="PROSITE" id="PS00138">
    <property type="entry name" value="SUBTILASE_SER"/>
    <property type="match status" value="1"/>
</dbReference>
<reference evidence="9 10" key="1">
    <citation type="submission" date="2019-12" db="EMBL/GenBank/DDBJ databases">
        <authorList>
            <person name="Dong K."/>
        </authorList>
    </citation>
    <scope>NUCLEOTIDE SEQUENCE [LARGE SCALE GENOMIC DNA]</scope>
    <source>
        <strain evidence="9 10">JCM 31225</strain>
    </source>
</reference>
<dbReference type="InterPro" id="IPR015500">
    <property type="entry name" value="Peptidase_S8_subtilisin-rel"/>
</dbReference>
<feature type="active site" description="Charge relay system" evidence="5">
    <location>
        <position position="463"/>
    </location>
</feature>
<gene>
    <name evidence="9" type="ORF">GQF63_10525</name>
</gene>
<dbReference type="InterPro" id="IPR051048">
    <property type="entry name" value="Peptidase_S8/S53_subtilisin"/>
</dbReference>
<dbReference type="SUPFAM" id="SSF52743">
    <property type="entry name" value="Subtilisin-like"/>
    <property type="match status" value="1"/>
</dbReference>
<dbReference type="AlphaFoldDB" id="A0A6N8L0C4"/>
<dbReference type="PROSITE" id="PS51892">
    <property type="entry name" value="SUBTILASE"/>
    <property type="match status" value="1"/>
</dbReference>
<evidence type="ECO:0000256" key="7">
    <source>
        <dbReference type="SAM" id="SignalP"/>
    </source>
</evidence>
<dbReference type="PRINTS" id="PR00723">
    <property type="entry name" value="SUBTILISIN"/>
</dbReference>
<keyword evidence="10" id="KW-1185">Reference proteome</keyword>
<dbReference type="PANTHER" id="PTHR43399:SF4">
    <property type="entry name" value="CELL WALL-ASSOCIATED PROTEASE"/>
    <property type="match status" value="1"/>
</dbReference>
<keyword evidence="7" id="KW-0732">Signal</keyword>
<dbReference type="PANTHER" id="PTHR43399">
    <property type="entry name" value="SUBTILISIN-RELATED"/>
    <property type="match status" value="1"/>
</dbReference>
<name>A0A6N8L0C4_9SPHI</name>
<dbReference type="PROSITE" id="PS00136">
    <property type="entry name" value="SUBTILASE_ASP"/>
    <property type="match status" value="1"/>
</dbReference>
<proteinExistence type="inferred from homology"/>
<dbReference type="InterPro" id="IPR022398">
    <property type="entry name" value="Peptidase_S8_His-AS"/>
</dbReference>
<organism evidence="9 10">
    <name type="scientific">Sphingobacterium humi</name>
    <dbReference type="NCBI Taxonomy" id="1796905"/>
    <lineage>
        <taxon>Bacteria</taxon>
        <taxon>Pseudomonadati</taxon>
        <taxon>Bacteroidota</taxon>
        <taxon>Sphingobacteriia</taxon>
        <taxon>Sphingobacteriales</taxon>
        <taxon>Sphingobacteriaceae</taxon>
        <taxon>Sphingobacterium</taxon>
    </lineage>
</organism>
<dbReference type="GO" id="GO:0004252">
    <property type="term" value="F:serine-type endopeptidase activity"/>
    <property type="evidence" value="ECO:0007669"/>
    <property type="project" value="UniProtKB-UniRule"/>
</dbReference>
<dbReference type="InterPro" id="IPR000209">
    <property type="entry name" value="Peptidase_S8/S53_dom"/>
</dbReference>
<dbReference type="InterPro" id="IPR034080">
    <property type="entry name" value="Protease_P7-like_dom"/>
</dbReference>
<dbReference type="InterPro" id="IPR023828">
    <property type="entry name" value="Peptidase_S8_Ser-AS"/>
</dbReference>
<evidence type="ECO:0000256" key="1">
    <source>
        <dbReference type="ARBA" id="ARBA00011073"/>
    </source>
</evidence>
<evidence type="ECO:0000313" key="9">
    <source>
        <dbReference type="EMBL" id="MVZ62459.1"/>
    </source>
</evidence>
<feature type="domain" description="Peptidase S8/S53" evidence="8">
    <location>
        <begin position="65"/>
        <end position="501"/>
    </location>
</feature>
<keyword evidence="4 5" id="KW-0720">Serine protease</keyword>
<dbReference type="GO" id="GO:0006508">
    <property type="term" value="P:proteolysis"/>
    <property type="evidence" value="ECO:0007669"/>
    <property type="project" value="UniProtKB-KW"/>
</dbReference>
<dbReference type="PROSITE" id="PS00137">
    <property type="entry name" value="SUBTILASE_HIS"/>
    <property type="match status" value="1"/>
</dbReference>
<evidence type="ECO:0000256" key="5">
    <source>
        <dbReference type="PROSITE-ProRule" id="PRU01240"/>
    </source>
</evidence>
<dbReference type="RefSeq" id="WP_160369181.1">
    <property type="nucleotide sequence ID" value="NZ_WSQA01000006.1"/>
</dbReference>
<dbReference type="InterPro" id="IPR036852">
    <property type="entry name" value="Peptidase_S8/S53_dom_sf"/>
</dbReference>
<comment type="caution">
    <text evidence="9">The sequence shown here is derived from an EMBL/GenBank/DDBJ whole genome shotgun (WGS) entry which is preliminary data.</text>
</comment>
<evidence type="ECO:0000256" key="4">
    <source>
        <dbReference type="ARBA" id="ARBA00022825"/>
    </source>
</evidence>
<dbReference type="Proteomes" id="UP000435036">
    <property type="component" value="Unassembled WGS sequence"/>
</dbReference>
<accession>A0A6N8L0C4</accession>
<dbReference type="CDD" id="cd07483">
    <property type="entry name" value="Peptidases_S8_Subtilisin_Novo-like"/>
    <property type="match status" value="1"/>
</dbReference>
<feature type="active site" description="Charge relay system" evidence="5">
    <location>
        <position position="289"/>
    </location>
</feature>
<dbReference type="EMBL" id="WSQA01000006">
    <property type="protein sequence ID" value="MVZ62459.1"/>
    <property type="molecule type" value="Genomic_DNA"/>
</dbReference>
<feature type="chain" id="PRO_5026734224" evidence="7">
    <location>
        <begin position="23"/>
        <end position="544"/>
    </location>
</feature>
<feature type="signal peptide" evidence="7">
    <location>
        <begin position="1"/>
        <end position="22"/>
    </location>
</feature>
<evidence type="ECO:0000313" key="10">
    <source>
        <dbReference type="Proteomes" id="UP000435036"/>
    </source>
</evidence>
<protein>
    <submittedName>
        <fullName evidence="9">S8 family serine peptidase</fullName>
    </submittedName>
</protein>
<evidence type="ECO:0000256" key="6">
    <source>
        <dbReference type="RuleBase" id="RU003355"/>
    </source>
</evidence>
<dbReference type="Pfam" id="PF00082">
    <property type="entry name" value="Peptidase_S8"/>
    <property type="match status" value="1"/>
</dbReference>
<comment type="similarity">
    <text evidence="1 5 6">Belongs to the peptidase S8 family.</text>
</comment>
<keyword evidence="3 5" id="KW-0378">Hydrolase</keyword>
<dbReference type="OrthoDB" id="9798386at2"/>
<feature type="active site" description="Charge relay system" evidence="5">
    <location>
        <position position="71"/>
    </location>
</feature>
<dbReference type="InterPro" id="IPR023827">
    <property type="entry name" value="Peptidase_S8_Asp-AS"/>
</dbReference>
<evidence type="ECO:0000256" key="3">
    <source>
        <dbReference type="ARBA" id="ARBA00022801"/>
    </source>
</evidence>
<keyword evidence="2 5" id="KW-0645">Protease</keyword>
<evidence type="ECO:0000259" key="8">
    <source>
        <dbReference type="Pfam" id="PF00082"/>
    </source>
</evidence>
<evidence type="ECO:0000256" key="2">
    <source>
        <dbReference type="ARBA" id="ARBA00022670"/>
    </source>
</evidence>